<comment type="caution">
    <text evidence="6">The sequence shown here is derived from an EMBL/GenBank/DDBJ whole genome shotgun (WGS) entry which is preliminary data.</text>
</comment>
<dbReference type="PANTHER" id="PTHR11461">
    <property type="entry name" value="SERINE PROTEASE INHIBITOR, SERPIN"/>
    <property type="match status" value="1"/>
</dbReference>
<keyword evidence="7" id="KW-1185">Reference proteome</keyword>
<dbReference type="PROSITE" id="PS00284">
    <property type="entry name" value="SERPIN"/>
    <property type="match status" value="1"/>
</dbReference>
<dbReference type="InterPro" id="IPR042185">
    <property type="entry name" value="Serpin_sf_2"/>
</dbReference>
<evidence type="ECO:0000256" key="2">
    <source>
        <dbReference type="ARBA" id="ARBA00022690"/>
    </source>
</evidence>
<dbReference type="SMART" id="SM00093">
    <property type="entry name" value="SERPIN"/>
    <property type="match status" value="1"/>
</dbReference>
<dbReference type="Pfam" id="PF00079">
    <property type="entry name" value="Serpin"/>
    <property type="match status" value="1"/>
</dbReference>
<dbReference type="PANTHER" id="PTHR11461:SF211">
    <property type="entry name" value="GH10112P-RELATED"/>
    <property type="match status" value="1"/>
</dbReference>
<dbReference type="InterPro" id="IPR042178">
    <property type="entry name" value="Serpin_sf_1"/>
</dbReference>
<evidence type="ECO:0000256" key="1">
    <source>
        <dbReference type="ARBA" id="ARBA00009500"/>
    </source>
</evidence>
<name>A0AA38J7D1_9CUCU</name>
<dbReference type="CDD" id="cd19601">
    <property type="entry name" value="serpin42Da-like"/>
    <property type="match status" value="1"/>
</dbReference>
<dbReference type="Gene3D" id="3.30.497.10">
    <property type="entry name" value="Antithrombin, subunit I, domain 2"/>
    <property type="match status" value="1"/>
</dbReference>
<gene>
    <name evidence="6" type="ORF">Zmor_000910</name>
</gene>
<reference evidence="6" key="1">
    <citation type="journal article" date="2023" name="G3 (Bethesda)">
        <title>Whole genome assemblies of Zophobas morio and Tenebrio molitor.</title>
        <authorList>
            <person name="Kaur S."/>
            <person name="Stinson S.A."/>
            <person name="diCenzo G.C."/>
        </authorList>
    </citation>
    <scope>NUCLEOTIDE SEQUENCE</scope>
    <source>
        <strain evidence="6">QUZm001</strain>
    </source>
</reference>
<accession>A0AA38J7D1</accession>
<dbReference type="SUPFAM" id="SSF56574">
    <property type="entry name" value="Serpins"/>
    <property type="match status" value="1"/>
</dbReference>
<organism evidence="6 7">
    <name type="scientific">Zophobas morio</name>
    <dbReference type="NCBI Taxonomy" id="2755281"/>
    <lineage>
        <taxon>Eukaryota</taxon>
        <taxon>Metazoa</taxon>
        <taxon>Ecdysozoa</taxon>
        <taxon>Arthropoda</taxon>
        <taxon>Hexapoda</taxon>
        <taxon>Insecta</taxon>
        <taxon>Pterygota</taxon>
        <taxon>Neoptera</taxon>
        <taxon>Endopterygota</taxon>
        <taxon>Coleoptera</taxon>
        <taxon>Polyphaga</taxon>
        <taxon>Cucujiformia</taxon>
        <taxon>Tenebrionidae</taxon>
        <taxon>Zophobas</taxon>
    </lineage>
</organism>
<dbReference type="EMBL" id="JALNTZ010000001">
    <property type="protein sequence ID" value="KAJ3665414.1"/>
    <property type="molecule type" value="Genomic_DNA"/>
</dbReference>
<dbReference type="AlphaFoldDB" id="A0AA38J7D1"/>
<dbReference type="InterPro" id="IPR036186">
    <property type="entry name" value="Serpin_sf"/>
</dbReference>
<dbReference type="InterPro" id="IPR000215">
    <property type="entry name" value="Serpin_fam"/>
</dbReference>
<keyword evidence="3" id="KW-0722">Serine protease inhibitor</keyword>
<dbReference type="Gene3D" id="2.30.39.10">
    <property type="entry name" value="Alpha-1-antitrypsin, domain 1"/>
    <property type="match status" value="1"/>
</dbReference>
<dbReference type="Proteomes" id="UP001168821">
    <property type="component" value="Unassembled WGS sequence"/>
</dbReference>
<proteinExistence type="inferred from homology"/>
<dbReference type="InterPro" id="IPR023795">
    <property type="entry name" value="Serpin_CS"/>
</dbReference>
<protein>
    <recommendedName>
        <fullName evidence="5">Serpin domain-containing protein</fullName>
    </recommendedName>
</protein>
<evidence type="ECO:0000313" key="6">
    <source>
        <dbReference type="EMBL" id="KAJ3665414.1"/>
    </source>
</evidence>
<sequence>MSEKTAELEVLDSSSQFTTNLYNVLAETSPGNIIFSPISVHAVLSMAYQGAQGTTAQKFASTLKIPEAKVARDGYNVIMNHLNSIPNVTLLMANKVYLMESHTLLPDFSDAVTKNFISEVQLLNFGANEAAAVTINSWVEEKTNEKIKDLVKKQDLSESTRLVLVNAIYFKGNWMHKFNKEATTMEPFYLNDKDSVDVQMMHMKRKFHYKAVKELEAEILEIPYTNDNLSMVIILPFKRDQILELEKKLATVNFTEIINKLWNIEVTVALPRFKIEQTIDLQDSLTKVGLGEIFTPAANFSGMITSKEPLYVSKVIQKAFIEVNEEGAEAAAATVMMIMTESLVRGPDISFTADHPFVFMLLEKSTPKPNILFTGKITNPQP</sequence>
<evidence type="ECO:0000256" key="3">
    <source>
        <dbReference type="ARBA" id="ARBA00022900"/>
    </source>
</evidence>
<dbReference type="InterPro" id="IPR023796">
    <property type="entry name" value="Serpin_dom"/>
</dbReference>
<evidence type="ECO:0000259" key="5">
    <source>
        <dbReference type="SMART" id="SM00093"/>
    </source>
</evidence>
<feature type="domain" description="Serpin" evidence="5">
    <location>
        <begin position="19"/>
        <end position="380"/>
    </location>
</feature>
<evidence type="ECO:0000256" key="4">
    <source>
        <dbReference type="RuleBase" id="RU000411"/>
    </source>
</evidence>
<dbReference type="GO" id="GO:0005615">
    <property type="term" value="C:extracellular space"/>
    <property type="evidence" value="ECO:0007669"/>
    <property type="project" value="InterPro"/>
</dbReference>
<comment type="similarity">
    <text evidence="1 4">Belongs to the serpin family.</text>
</comment>
<keyword evidence="2" id="KW-0646">Protease inhibitor</keyword>
<evidence type="ECO:0000313" key="7">
    <source>
        <dbReference type="Proteomes" id="UP001168821"/>
    </source>
</evidence>
<dbReference type="GO" id="GO:0004867">
    <property type="term" value="F:serine-type endopeptidase inhibitor activity"/>
    <property type="evidence" value="ECO:0007669"/>
    <property type="project" value="UniProtKB-KW"/>
</dbReference>